<dbReference type="EMBL" id="FTNE01000026">
    <property type="protein sequence ID" value="SIR35658.1"/>
    <property type="molecule type" value="Genomic_DNA"/>
</dbReference>
<evidence type="ECO:0000256" key="1">
    <source>
        <dbReference type="SAM" id="Phobius"/>
    </source>
</evidence>
<feature type="domain" description="Transposase DDE" evidence="2">
    <location>
        <begin position="9"/>
        <end position="86"/>
    </location>
</feature>
<comment type="caution">
    <text evidence="3">The sequence shown here is derived from an EMBL/GenBank/DDBJ whole genome shotgun (WGS) entry which is preliminary data.</text>
</comment>
<keyword evidence="1" id="KW-1133">Transmembrane helix</keyword>
<protein>
    <submittedName>
        <fullName evidence="3">Putative transposase</fullName>
    </submittedName>
</protein>
<dbReference type="Proteomes" id="UP000186308">
    <property type="component" value="Unassembled WGS sequence"/>
</dbReference>
<dbReference type="Pfam" id="PF13586">
    <property type="entry name" value="DDE_Tnp_1_2"/>
    <property type="match status" value="1"/>
</dbReference>
<evidence type="ECO:0000259" key="2">
    <source>
        <dbReference type="Pfam" id="PF13586"/>
    </source>
</evidence>
<gene>
    <name evidence="3" type="ORF">SAMN05421828_12615</name>
</gene>
<dbReference type="PANTHER" id="PTHR30007">
    <property type="entry name" value="PHP DOMAIN PROTEIN"/>
    <property type="match status" value="1"/>
</dbReference>
<proteinExistence type="predicted"/>
<dbReference type="PANTHER" id="PTHR30007:SF0">
    <property type="entry name" value="TRANSPOSASE"/>
    <property type="match status" value="1"/>
</dbReference>
<dbReference type="AlphaFoldDB" id="A0A8G2CN17"/>
<evidence type="ECO:0000313" key="3">
    <source>
        <dbReference type="EMBL" id="SIR35658.1"/>
    </source>
</evidence>
<keyword evidence="1" id="KW-0472">Membrane</keyword>
<keyword evidence="4" id="KW-1185">Reference proteome</keyword>
<organism evidence="3 4">
    <name type="scientific">Acidiphilium rubrum</name>
    <dbReference type="NCBI Taxonomy" id="526"/>
    <lineage>
        <taxon>Bacteria</taxon>
        <taxon>Pseudomonadati</taxon>
        <taxon>Pseudomonadota</taxon>
        <taxon>Alphaproteobacteria</taxon>
        <taxon>Acetobacterales</taxon>
        <taxon>Acidocellaceae</taxon>
        <taxon>Acidiphilium</taxon>
    </lineage>
</organism>
<keyword evidence="1" id="KW-0812">Transmembrane</keyword>
<feature type="transmembrane region" description="Helical" evidence="1">
    <location>
        <begin position="68"/>
        <end position="86"/>
    </location>
</feature>
<evidence type="ECO:0000313" key="4">
    <source>
        <dbReference type="Proteomes" id="UP000186308"/>
    </source>
</evidence>
<name>A0A8G2CN17_ACIRU</name>
<dbReference type="InterPro" id="IPR025668">
    <property type="entry name" value="Tnp_DDE_dom"/>
</dbReference>
<accession>A0A8G2CN17</accession>
<sequence>MKRAFVNGGYQGDEAQRAAFEASRITVTVVKRTDKEVKGFVVLPKRWVVERTLGWINRARRLSKDFEATINAALAWLQLALAFLIMRRLAMPKTRQA</sequence>
<reference evidence="3 4" key="1">
    <citation type="submission" date="2017-01" db="EMBL/GenBank/DDBJ databases">
        <authorList>
            <person name="Varghese N."/>
            <person name="Submissions S."/>
        </authorList>
    </citation>
    <scope>NUCLEOTIDE SEQUENCE [LARGE SCALE GENOMIC DNA]</scope>
    <source>
        <strain evidence="3 4">ATCC 35905</strain>
    </source>
</reference>